<accession>A0AAU7JHD3</accession>
<reference evidence="1" key="1">
    <citation type="submission" date="2024-05" db="EMBL/GenBank/DDBJ databases">
        <authorList>
            <person name="Kim S."/>
            <person name="Heo J."/>
            <person name="Choi H."/>
            <person name="Choi Y."/>
            <person name="Kwon S.-W."/>
            <person name="Kim Y."/>
        </authorList>
    </citation>
    <scope>NUCLEOTIDE SEQUENCE</scope>
    <source>
        <strain evidence="1">KACC 23698</strain>
    </source>
</reference>
<name>A0AAU7JHD3_9HYPH</name>
<organism evidence="1">
    <name type="scientific">Alsobacter sp. KACC 23698</name>
    <dbReference type="NCBI Taxonomy" id="3149229"/>
    <lineage>
        <taxon>Bacteria</taxon>
        <taxon>Pseudomonadati</taxon>
        <taxon>Pseudomonadota</taxon>
        <taxon>Alphaproteobacteria</taxon>
        <taxon>Hyphomicrobiales</taxon>
        <taxon>Alsobacteraceae</taxon>
        <taxon>Alsobacter</taxon>
    </lineage>
</organism>
<dbReference type="RefSeq" id="WP_406856455.1">
    <property type="nucleotide sequence ID" value="NZ_CP157484.1"/>
</dbReference>
<protein>
    <submittedName>
        <fullName evidence="1">Uncharacterized protein</fullName>
    </submittedName>
</protein>
<evidence type="ECO:0000313" key="1">
    <source>
        <dbReference type="EMBL" id="XBO39610.1"/>
    </source>
</evidence>
<dbReference type="AlphaFoldDB" id="A0AAU7JHD3"/>
<gene>
    <name evidence="1" type="ORF">ABEG18_02160</name>
</gene>
<dbReference type="EMBL" id="CP157484">
    <property type="protein sequence ID" value="XBO39610.1"/>
    <property type="molecule type" value="Genomic_DNA"/>
</dbReference>
<proteinExistence type="predicted"/>
<sequence length="61" mass="6024">MRVALAVPGSAAALGAVIVVLAAIVGSLFLLRITPASGLAAAPACQVVDTIGMGAECWYPE</sequence>